<dbReference type="EMBL" id="PNGY01000001">
    <property type="protein sequence ID" value="PMC54604.1"/>
    <property type="molecule type" value="Genomic_DNA"/>
</dbReference>
<evidence type="ECO:0000313" key="4">
    <source>
        <dbReference type="Proteomes" id="UP000235293"/>
    </source>
</evidence>
<feature type="region of interest" description="Disordered" evidence="1">
    <location>
        <begin position="63"/>
        <end position="93"/>
    </location>
</feature>
<feature type="compositionally biased region" description="Polar residues" evidence="1">
    <location>
        <begin position="287"/>
        <end position="303"/>
    </location>
</feature>
<accession>A0A9X7I8V5</accession>
<dbReference type="RefSeq" id="WP_102155069.1">
    <property type="nucleotide sequence ID" value="NZ_PNGY01000001.1"/>
</dbReference>
<feature type="transmembrane region" description="Helical" evidence="2">
    <location>
        <begin position="201"/>
        <end position="222"/>
    </location>
</feature>
<feature type="compositionally biased region" description="Basic and acidic residues" evidence="1">
    <location>
        <begin position="258"/>
        <end position="272"/>
    </location>
</feature>
<keyword evidence="2" id="KW-0812">Transmembrane</keyword>
<dbReference type="Proteomes" id="UP000235293">
    <property type="component" value="Unassembled WGS sequence"/>
</dbReference>
<keyword evidence="2" id="KW-1133">Transmembrane helix</keyword>
<evidence type="ECO:0000256" key="1">
    <source>
        <dbReference type="SAM" id="MobiDB-lite"/>
    </source>
</evidence>
<reference evidence="3 4" key="1">
    <citation type="submission" date="2017-09" db="EMBL/GenBank/DDBJ databases">
        <title>Bacterial strain isolated from the female urinary microbiota.</title>
        <authorList>
            <person name="Thomas-White K."/>
            <person name="Kumar N."/>
            <person name="Forster S."/>
            <person name="Putonti C."/>
            <person name="Lawley T."/>
            <person name="Wolfe A.J."/>
        </authorList>
    </citation>
    <scope>NUCLEOTIDE SEQUENCE [LARGE SCALE GENOMIC DNA]</scope>
    <source>
        <strain evidence="3 4">UMB0411</strain>
    </source>
</reference>
<feature type="compositionally biased region" description="Low complexity" evidence="1">
    <location>
        <begin position="241"/>
        <end position="250"/>
    </location>
</feature>
<keyword evidence="2" id="KW-0472">Membrane</keyword>
<feature type="region of interest" description="Disordered" evidence="1">
    <location>
        <begin position="231"/>
        <end position="358"/>
    </location>
</feature>
<sequence>MKNFFKGISFTQVLAGSLAAVTSFLLASKIGIAGSVIGVAIGSIVSAVASQLYQNVIHASSRKLSEVNPNTSTEQSNFSNVSDSSVRSNSLENVDSKRIGDDIHMQYSSNLLQCNTDPSDDKNMAVQDARFGRTVSSQVRNPELENTRILELSKLREQHEEDMKLSEGTIPEPVPLSKVVSENYGYSSGSYQNRNDHRTTIVVAVISALIAVIVTAGAVLLFTQGKGTDNIDKPKEISHEQQQNQPQPKQRLNTNTNQDHKKSHDDSNSKDGNEDENDEHGNENADSSTGGHSDNDLGSDTNNDSGTNSGDAASGNSGSGADSSDAGAGSAGSSGSTGSSNNVTSPGNGDQSGSANGN</sequence>
<evidence type="ECO:0000313" key="3">
    <source>
        <dbReference type="EMBL" id="PMC54604.1"/>
    </source>
</evidence>
<organism evidence="3 4">
    <name type="scientific">Gardnerella swidsinskii</name>
    <dbReference type="NCBI Taxonomy" id="2792979"/>
    <lineage>
        <taxon>Bacteria</taxon>
        <taxon>Bacillati</taxon>
        <taxon>Actinomycetota</taxon>
        <taxon>Actinomycetes</taxon>
        <taxon>Bifidobacteriales</taxon>
        <taxon>Bifidobacteriaceae</taxon>
        <taxon>Gardnerella</taxon>
    </lineage>
</organism>
<feature type="transmembrane region" description="Helical" evidence="2">
    <location>
        <begin position="32"/>
        <end position="53"/>
    </location>
</feature>
<evidence type="ECO:0000256" key="2">
    <source>
        <dbReference type="SAM" id="Phobius"/>
    </source>
</evidence>
<dbReference type="AlphaFoldDB" id="A0A9X7I8V5"/>
<feature type="transmembrane region" description="Helical" evidence="2">
    <location>
        <begin position="7"/>
        <end position="26"/>
    </location>
</feature>
<feature type="compositionally biased region" description="Low complexity" evidence="1">
    <location>
        <begin position="304"/>
        <end position="342"/>
    </location>
</feature>
<feature type="compositionally biased region" description="Low complexity" evidence="1">
    <location>
        <begin position="76"/>
        <end position="90"/>
    </location>
</feature>
<name>A0A9X7I8V5_9BIFI</name>
<feature type="compositionally biased region" description="Polar residues" evidence="1">
    <location>
        <begin position="343"/>
        <end position="358"/>
    </location>
</feature>
<protein>
    <submittedName>
        <fullName evidence="3">ATPase</fullName>
    </submittedName>
</protein>
<comment type="caution">
    <text evidence="3">The sequence shown here is derived from an EMBL/GenBank/DDBJ whole genome shotgun (WGS) entry which is preliminary data.</text>
</comment>
<gene>
    <name evidence="3" type="ORF">CJ213_00125</name>
</gene>
<proteinExistence type="predicted"/>